<dbReference type="GO" id="GO:0004519">
    <property type="term" value="F:endonuclease activity"/>
    <property type="evidence" value="ECO:0007669"/>
    <property type="project" value="UniProtKB-KW"/>
</dbReference>
<dbReference type="Pfam" id="PF00078">
    <property type="entry name" value="RVT_1"/>
    <property type="match status" value="1"/>
</dbReference>
<dbReference type="Gene3D" id="3.30.70.270">
    <property type="match status" value="2"/>
</dbReference>
<evidence type="ECO:0000259" key="9">
    <source>
        <dbReference type="PROSITE" id="PS50994"/>
    </source>
</evidence>
<dbReference type="InterPro" id="IPR036397">
    <property type="entry name" value="RNaseH_sf"/>
</dbReference>
<dbReference type="Pfam" id="PF17921">
    <property type="entry name" value="Integrase_H2C2"/>
    <property type="match status" value="1"/>
</dbReference>
<keyword evidence="2" id="KW-0548">Nucleotidyltransferase</keyword>
<dbReference type="PANTHER" id="PTHR37984">
    <property type="entry name" value="PROTEIN CBG26694"/>
    <property type="match status" value="1"/>
</dbReference>
<evidence type="ECO:0000256" key="4">
    <source>
        <dbReference type="ARBA" id="ARBA00022759"/>
    </source>
</evidence>
<keyword evidence="6" id="KW-0695">RNA-directed DNA polymerase</keyword>
<dbReference type="Pfam" id="PF00665">
    <property type="entry name" value="rve"/>
    <property type="match status" value="1"/>
</dbReference>
<dbReference type="PANTHER" id="PTHR37984:SF13">
    <property type="entry name" value="RIBONUCLEASE H"/>
    <property type="match status" value="1"/>
</dbReference>
<dbReference type="GO" id="GO:0016787">
    <property type="term" value="F:hydrolase activity"/>
    <property type="evidence" value="ECO:0007669"/>
    <property type="project" value="UniProtKB-KW"/>
</dbReference>
<dbReference type="SUPFAM" id="SSF56672">
    <property type="entry name" value="DNA/RNA polymerases"/>
    <property type="match status" value="1"/>
</dbReference>
<dbReference type="Gene3D" id="3.30.420.10">
    <property type="entry name" value="Ribonuclease H-like superfamily/Ribonuclease H"/>
    <property type="match status" value="1"/>
</dbReference>
<feature type="domain" description="Integrase catalytic" evidence="9">
    <location>
        <begin position="592"/>
        <end position="742"/>
    </location>
</feature>
<evidence type="ECO:0000256" key="7">
    <source>
        <dbReference type="SAM" id="MobiDB-lite"/>
    </source>
</evidence>
<dbReference type="InterPro" id="IPR000477">
    <property type="entry name" value="RT_dom"/>
</dbReference>
<dbReference type="InterPro" id="IPR050951">
    <property type="entry name" value="Retrovirus_Pol_polyprotein"/>
</dbReference>
<sequence length="920" mass="103756">MQGVQAKIHVDPNAQPRFHKARQVPFAVREKVEAELERLQTLGVIQPIQFADWATPIVPVMKHDGRVRVCGDFKVTINSAAKLDKYPIPRIEELFASLAGGKAFTKLDLSHAYLQVPLDEESRRYVVINTHKGLFEYKRLPFGVASAPSIFQRVMENLLQGISGVCVYIDDILITGATDQEHLSNLAEVLERLETAGMRLKREKCAFLLPSVSYLGHVISADGLHTAESKVKAVVEARDPQDVSELRSFLGMVNYYAKFLPDLATTLAPLYLLLRQTTQWNWGQKQRRSFRDVKKLLKSSRVLAHFDDRLPLILACDASPYGLGAILSHRMPDGSERPIGFSSRTLTKAELNYSHLDKEALAIVFGVRKYHQYLYGRHFEIKTDHKPLTHIFSESRATPKMASGRIQRWALTLGAYDYSIQYKEGKHNANVDALSRLPLPTKLKEAPKPTEVVHLMEHLDASPLSSTQIKNWTDTDPILSKVKKWVQEGGRTDDLEGRQEFLPFVRRRYELSVEGGCVLWGNRVVVPVKGRKRALEMLHEAHPGIARMKSFARGYVWWPGMDGQIETCVKECVTCQSSRKLPPVAPLHPWTWPEKPWSRVHIDYAGPLEGKWFLLIVDAHSKWMEIHITNSTTSAATIELLRKSLAALGLPDVIVSDNATTFMSEEFAEFLRRNGIRHLRAPPYHPASNGLVERAVQTFKEGIKRLKAGSLCTRLSRFLFKYRITPHSTTGQTPAELLWGRKLRSQMDLLHPDLDKKVHQTQNRQKQAHDVHAKPQVFAVGDTVFARNYRQGQLWLPGQVVGIQGAVLYDILLNDGRTVRRHVEQLRYRTCSGVRAASSVEEVPEDTMSSADIREPSTETNSARSSDIGPEHSSEPPESGLITPDAAPEIAEATQPADETSEAPVRRSSRVRHPPCRYGQ</sequence>
<dbReference type="GO" id="GO:0015074">
    <property type="term" value="P:DNA integration"/>
    <property type="evidence" value="ECO:0007669"/>
    <property type="project" value="InterPro"/>
</dbReference>
<evidence type="ECO:0000313" key="11">
    <source>
        <dbReference type="Proteomes" id="UP000019140"/>
    </source>
</evidence>
<dbReference type="Proteomes" id="UP000019140">
    <property type="component" value="Unassembled WGS sequence"/>
</dbReference>
<dbReference type="GO" id="GO:0003676">
    <property type="term" value="F:nucleic acid binding"/>
    <property type="evidence" value="ECO:0007669"/>
    <property type="project" value="InterPro"/>
</dbReference>
<evidence type="ECO:0008006" key="12">
    <source>
        <dbReference type="Google" id="ProtNLM"/>
    </source>
</evidence>
<dbReference type="FunFam" id="3.30.70.270:FF:000026">
    <property type="entry name" value="Transposon Ty3-G Gag-Pol polyprotein"/>
    <property type="match status" value="1"/>
</dbReference>
<feature type="region of interest" description="Disordered" evidence="7">
    <location>
        <begin position="835"/>
        <end position="920"/>
    </location>
</feature>
<dbReference type="CDD" id="cd09274">
    <property type="entry name" value="RNase_HI_RT_Ty3"/>
    <property type="match status" value="1"/>
</dbReference>
<gene>
    <name evidence="10" type="ORF">ETSY2_42015</name>
</gene>
<dbReference type="PROSITE" id="PS50878">
    <property type="entry name" value="RT_POL"/>
    <property type="match status" value="1"/>
</dbReference>
<dbReference type="InterPro" id="IPR041588">
    <property type="entry name" value="Integrase_H2C2"/>
</dbReference>
<keyword evidence="4" id="KW-0255">Endonuclease</keyword>
<evidence type="ECO:0000259" key="8">
    <source>
        <dbReference type="PROSITE" id="PS50878"/>
    </source>
</evidence>
<dbReference type="EMBL" id="AZHX01001899">
    <property type="protein sequence ID" value="ETW98900.1"/>
    <property type="molecule type" value="Genomic_DNA"/>
</dbReference>
<proteinExistence type="predicted"/>
<dbReference type="SUPFAM" id="SSF53098">
    <property type="entry name" value="Ribonuclease H-like"/>
    <property type="match status" value="1"/>
</dbReference>
<protein>
    <recommendedName>
        <fullName evidence="12">Integrase catalytic domain-containing protein</fullName>
    </recommendedName>
</protein>
<keyword evidence="1" id="KW-0808">Transferase</keyword>
<dbReference type="InterPro" id="IPR041373">
    <property type="entry name" value="RT_RNaseH"/>
</dbReference>
<dbReference type="HOGENOM" id="CLU_000384_9_9_7"/>
<keyword evidence="11" id="KW-1185">Reference proteome</keyword>
<evidence type="ECO:0000256" key="1">
    <source>
        <dbReference type="ARBA" id="ARBA00022679"/>
    </source>
</evidence>
<evidence type="ECO:0000256" key="5">
    <source>
        <dbReference type="ARBA" id="ARBA00022801"/>
    </source>
</evidence>
<evidence type="ECO:0000256" key="2">
    <source>
        <dbReference type="ARBA" id="ARBA00022695"/>
    </source>
</evidence>
<dbReference type="InterPro" id="IPR001584">
    <property type="entry name" value="Integrase_cat-core"/>
</dbReference>
<comment type="caution">
    <text evidence="10">The sequence shown here is derived from an EMBL/GenBank/DDBJ whole genome shotgun (WGS) entry which is preliminary data.</text>
</comment>
<dbReference type="Pfam" id="PF17917">
    <property type="entry name" value="RT_RNaseH"/>
    <property type="match status" value="1"/>
</dbReference>
<dbReference type="InterPro" id="IPR043128">
    <property type="entry name" value="Rev_trsase/Diguanyl_cyclase"/>
</dbReference>
<dbReference type="InterPro" id="IPR043502">
    <property type="entry name" value="DNA/RNA_pol_sf"/>
</dbReference>
<dbReference type="InterPro" id="IPR012337">
    <property type="entry name" value="RNaseH-like_sf"/>
</dbReference>
<dbReference type="PROSITE" id="PS50994">
    <property type="entry name" value="INTEGRASE"/>
    <property type="match status" value="1"/>
</dbReference>
<dbReference type="Gene3D" id="1.10.340.70">
    <property type="match status" value="1"/>
</dbReference>
<keyword evidence="5" id="KW-0378">Hydrolase</keyword>
<dbReference type="GO" id="GO:0003964">
    <property type="term" value="F:RNA-directed DNA polymerase activity"/>
    <property type="evidence" value="ECO:0007669"/>
    <property type="project" value="UniProtKB-KW"/>
</dbReference>
<feature type="domain" description="Reverse transcriptase" evidence="8">
    <location>
        <begin position="1"/>
        <end position="219"/>
    </location>
</feature>
<reference evidence="10 11" key="1">
    <citation type="journal article" date="2014" name="Nature">
        <title>An environmental bacterial taxon with a large and distinct metabolic repertoire.</title>
        <authorList>
            <person name="Wilson M.C."/>
            <person name="Mori T."/>
            <person name="Ruckert C."/>
            <person name="Uria A.R."/>
            <person name="Helf M.J."/>
            <person name="Takada K."/>
            <person name="Gernert C."/>
            <person name="Steffens U.A."/>
            <person name="Heycke N."/>
            <person name="Schmitt S."/>
            <person name="Rinke C."/>
            <person name="Helfrich E.J."/>
            <person name="Brachmann A.O."/>
            <person name="Gurgui C."/>
            <person name="Wakimoto T."/>
            <person name="Kracht M."/>
            <person name="Crusemann M."/>
            <person name="Hentschel U."/>
            <person name="Abe I."/>
            <person name="Matsunaga S."/>
            <person name="Kalinowski J."/>
            <person name="Takeyama H."/>
            <person name="Piel J."/>
        </authorList>
    </citation>
    <scope>NUCLEOTIDE SEQUENCE [LARGE SCALE GENOMIC DNA]</scope>
    <source>
        <strain evidence="11">TSY2</strain>
    </source>
</reference>
<evidence type="ECO:0000256" key="6">
    <source>
        <dbReference type="ARBA" id="ARBA00022918"/>
    </source>
</evidence>
<dbReference type="Gene3D" id="3.10.10.10">
    <property type="entry name" value="HIV Type 1 Reverse Transcriptase, subunit A, domain 1"/>
    <property type="match status" value="1"/>
</dbReference>
<dbReference type="AlphaFoldDB" id="W4LMH6"/>
<dbReference type="CDD" id="cd01647">
    <property type="entry name" value="RT_LTR"/>
    <property type="match status" value="1"/>
</dbReference>
<name>W4LMH6_9BACT</name>
<accession>W4LMH6</accession>
<evidence type="ECO:0000313" key="10">
    <source>
        <dbReference type="EMBL" id="ETW98900.1"/>
    </source>
</evidence>
<dbReference type="FunFam" id="1.10.340.70:FF:000003">
    <property type="entry name" value="Protein CBG25708"/>
    <property type="match status" value="1"/>
</dbReference>
<organism evidence="10 11">
    <name type="scientific">Candidatus Entotheonella gemina</name>
    <dbReference type="NCBI Taxonomy" id="1429439"/>
    <lineage>
        <taxon>Bacteria</taxon>
        <taxon>Pseudomonadati</taxon>
        <taxon>Nitrospinota/Tectimicrobiota group</taxon>
        <taxon>Candidatus Tectimicrobiota</taxon>
        <taxon>Candidatus Entotheonellia</taxon>
        <taxon>Candidatus Entotheonellales</taxon>
        <taxon>Candidatus Entotheonellaceae</taxon>
        <taxon>Candidatus Entotheonella</taxon>
    </lineage>
</organism>
<evidence type="ECO:0000256" key="3">
    <source>
        <dbReference type="ARBA" id="ARBA00022722"/>
    </source>
</evidence>
<dbReference type="FunFam" id="3.30.420.10:FF:000063">
    <property type="entry name" value="Retrovirus-related Pol polyprotein from transposon 297-like Protein"/>
    <property type="match status" value="1"/>
</dbReference>
<keyword evidence="3" id="KW-0540">Nuclease</keyword>
<feature type="compositionally biased region" description="Basic residues" evidence="7">
    <location>
        <begin position="907"/>
        <end position="920"/>
    </location>
</feature>